<dbReference type="SUPFAM" id="SSF101327">
    <property type="entry name" value="YgfB-like"/>
    <property type="match status" value="1"/>
</dbReference>
<sequence length="247" mass="28019">MNVNQPLTDDEINELDDFLLSDKSPGSCMDISTFDGFLAAVVLNPDVILPSHWLPWVWDMDNGEESPEFDTLDEASRISNLIMRHYNTVATTIDEDRFGPLLFVLPQPDNSEFYDAEGWCEGFMLGAAVFLEPWWRSIMKDRTELVAPMVLLGTEPGWEILSESADEKRAIQEAYESIPDVIEALHTYFEPLRMQAIESRIGNIRTSNDDETQPFRRSDAKVGRNDPCPCGSGKKFKKCCGSDELFH</sequence>
<proteinExistence type="predicted"/>
<feature type="compositionally biased region" description="Basic and acidic residues" evidence="1">
    <location>
        <begin position="213"/>
        <end position="224"/>
    </location>
</feature>
<feature type="region of interest" description="Disordered" evidence="1">
    <location>
        <begin position="204"/>
        <end position="224"/>
    </location>
</feature>
<dbReference type="PANTHER" id="PTHR33747:SF1">
    <property type="entry name" value="ADENYLATE CYCLASE-ASSOCIATED CAP C-TERMINAL DOMAIN-CONTAINING PROTEIN"/>
    <property type="match status" value="1"/>
</dbReference>
<evidence type="ECO:0000256" key="1">
    <source>
        <dbReference type="SAM" id="MobiDB-lite"/>
    </source>
</evidence>
<name>A0A149VV05_9PROT</name>
<dbReference type="InterPro" id="IPR036255">
    <property type="entry name" value="YgfB-like_sf"/>
</dbReference>
<dbReference type="AlphaFoldDB" id="A0A149VV05"/>
<evidence type="ECO:0008006" key="4">
    <source>
        <dbReference type="Google" id="ProtNLM"/>
    </source>
</evidence>
<reference evidence="2 3" key="1">
    <citation type="submission" date="2016-01" db="EMBL/GenBank/DDBJ databases">
        <title>Genome sequence of the acidophilic iron oxidising Ferrovum strain Z-31.</title>
        <authorList>
            <person name="Poehlein A."/>
            <person name="Ullrich S.R."/>
            <person name="Schloemann M."/>
            <person name="Muehling M."/>
            <person name="Daniel R."/>
        </authorList>
    </citation>
    <scope>NUCLEOTIDE SEQUENCE [LARGE SCALE GENOMIC DNA]</scope>
    <source>
        <strain evidence="2 3">Z-31</strain>
    </source>
</reference>
<accession>A0A149VV05</accession>
<dbReference type="STRING" id="1789004.FEMY_24320"/>
<evidence type="ECO:0000313" key="2">
    <source>
        <dbReference type="EMBL" id="KXW57049.1"/>
    </source>
</evidence>
<dbReference type="Pfam" id="PF02810">
    <property type="entry name" value="SEC-C"/>
    <property type="match status" value="1"/>
</dbReference>
<dbReference type="Gene3D" id="3.10.450.50">
    <property type="match status" value="1"/>
</dbReference>
<dbReference type="InterPro" id="IPR004027">
    <property type="entry name" value="SEC_C_motif"/>
</dbReference>
<dbReference type="PANTHER" id="PTHR33747">
    <property type="entry name" value="UPF0225 PROTEIN SCO1677"/>
    <property type="match status" value="1"/>
</dbReference>
<dbReference type="NCBIfam" id="TIGR02292">
    <property type="entry name" value="ygfB_yecA"/>
    <property type="match status" value="1"/>
</dbReference>
<dbReference type="RefSeq" id="WP_062188649.1">
    <property type="nucleotide sequence ID" value="NZ_CP149475.1"/>
</dbReference>
<evidence type="ECO:0000313" key="3">
    <source>
        <dbReference type="Proteomes" id="UP000075653"/>
    </source>
</evidence>
<organism evidence="2 3">
    <name type="scientific">Ferrovum myxofaciens</name>
    <dbReference type="NCBI Taxonomy" id="416213"/>
    <lineage>
        <taxon>Bacteria</taxon>
        <taxon>Pseudomonadati</taxon>
        <taxon>Pseudomonadota</taxon>
        <taxon>Betaproteobacteria</taxon>
        <taxon>Ferrovales</taxon>
        <taxon>Ferrovaceae</taxon>
        <taxon>Ferrovum</taxon>
    </lineage>
</organism>
<dbReference type="SUPFAM" id="SSF103642">
    <property type="entry name" value="Sec-C motif"/>
    <property type="match status" value="1"/>
</dbReference>
<dbReference type="Pfam" id="PF03695">
    <property type="entry name" value="UPF0149"/>
    <property type="match status" value="1"/>
</dbReference>
<keyword evidence="3" id="KW-1185">Reference proteome</keyword>
<dbReference type="EMBL" id="LRRD01000148">
    <property type="protein sequence ID" value="KXW57049.1"/>
    <property type="molecule type" value="Genomic_DNA"/>
</dbReference>
<dbReference type="PATRIC" id="fig|1789004.3.peg.2584"/>
<protein>
    <recommendedName>
        <fullName evidence="4">YecA family protein</fullName>
    </recommendedName>
</protein>
<gene>
    <name evidence="2" type="ORF">FEMY_24320</name>
</gene>
<dbReference type="Proteomes" id="UP000075653">
    <property type="component" value="Unassembled WGS sequence"/>
</dbReference>
<comment type="caution">
    <text evidence="2">The sequence shown here is derived from an EMBL/GenBank/DDBJ whole genome shotgun (WGS) entry which is preliminary data.</text>
</comment>
<dbReference type="InterPro" id="IPR011978">
    <property type="entry name" value="YgfB-like"/>
</dbReference>